<keyword evidence="5" id="KW-0234">DNA repair</keyword>
<gene>
    <name evidence="7" type="ORF">HXK26_03015</name>
</gene>
<dbReference type="GO" id="GO:0006281">
    <property type="term" value="P:DNA repair"/>
    <property type="evidence" value="ECO:0007669"/>
    <property type="project" value="UniProtKB-KW"/>
</dbReference>
<evidence type="ECO:0000256" key="4">
    <source>
        <dbReference type="ARBA" id="ARBA00022839"/>
    </source>
</evidence>
<evidence type="ECO:0000259" key="6">
    <source>
        <dbReference type="Pfam" id="PF12705"/>
    </source>
</evidence>
<keyword evidence="4" id="KW-0378">Hydrolase</keyword>
<keyword evidence="4" id="KW-0269">Exonuclease</keyword>
<evidence type="ECO:0000313" key="7">
    <source>
        <dbReference type="EMBL" id="MBF4807652.1"/>
    </source>
</evidence>
<evidence type="ECO:0000256" key="2">
    <source>
        <dbReference type="ARBA" id="ARBA00022763"/>
    </source>
</evidence>
<sequence>MAFTLTGTTSTSVISLPVREALLASIERCGRAVLLVDTLDTKKTVQKLLAADPVLSLGLTVSTLFEWTEELWRLFGNGRPLISGELRKLCIFEALESFEPCALDPLSIGAGVAQAVEQLTQGDLYCAQDQRTRSNLTAGEKRVLTVLDRYLELIHERGFLEKDESYTLLTSLLPQSYCEQQSIVVSGVENLTFSEKQFLCNLSQNTDVQVVLSTPQNEAGNANRELLARLSRLSHKDVLFVDDVQEPHDAEVEALLHTIFLSRQTTLPLKSQGKVTLLSPAGILAEPALIIEHIQSLIAQGVKSFGIYTPQQNEAWRQLAPRLAAHGIPAKTVMRQAVSDSACARAFLGLVRAVCKLKNLCEVWPDASQAELGDMSWWPPREIVDFLFSPLSFVSTEKAWDIDKMWRKNRILTPDHLLRFLRQASATSKECAATVESILNGRIEKALHRLLLACDEHREDFDDETYLLISNSLSAIMAVAQALHKLEAKADIASEQKFYEVALQKSFSLCLNNGVAENVDLKAPVSVEILSDKSIREPNTFDAVICLGMDSVNTSLPTKDKASDLLTEKLEGAKPIAPLAEGRRRLYRMLASARTYVSLVCVAHSEDSNKTFASVVLKELLSCYETAEGEFNLPQLTRGEGRLSANLLLGGKTPAKVNSLPLQPTGSISETLKPFVILPSYRGVEQPQIQELSASQIESYLECPYKWFVQRRLKLDRVDADFSGLEKGTFIHRVLELTHMQLLQEALDTSDTLSDEYVWQAVATSLPDSRISQDTLAHARHVLSTQFDVLAKEQFVAPQKTQRRTQRLVPHTVAQHQQMQKLREDLFGLLDFETDKFVTFEPRFFELKFGADGGFPATYAGVAFTGSIDRIDVNAQGEAVIIDYKHKAAQALSSYAVQKSAVEQNPEGDVPSHEELPRHVQAIIYAQVVRTYLKSRNLTSVGAMYLGTHQNYALYGAAPESYINKIFGLSDEQKPSKGMLSCVAGDTVGAFNEYLDAWEDKIKQAVERMLNGDIHAHALDKEACAYCPVMNCSERKR</sequence>
<comment type="caution">
    <text evidence="7">The sequence shown here is derived from an EMBL/GenBank/DDBJ whole genome shotgun (WGS) entry which is preliminary data.</text>
</comment>
<keyword evidence="3" id="KW-0067">ATP-binding</keyword>
<evidence type="ECO:0000313" key="8">
    <source>
        <dbReference type="Proteomes" id="UP000698335"/>
    </source>
</evidence>
<dbReference type="GO" id="GO:0004386">
    <property type="term" value="F:helicase activity"/>
    <property type="evidence" value="ECO:0007669"/>
    <property type="project" value="UniProtKB-KW"/>
</dbReference>
<evidence type="ECO:0000256" key="5">
    <source>
        <dbReference type="ARBA" id="ARBA00023204"/>
    </source>
</evidence>
<dbReference type="InterPro" id="IPR027417">
    <property type="entry name" value="P-loop_NTPase"/>
</dbReference>
<dbReference type="EMBL" id="JABZGW010000094">
    <property type="protein sequence ID" value="MBF4807652.1"/>
    <property type="molecule type" value="Genomic_DNA"/>
</dbReference>
<organism evidence="7 8">
    <name type="scientific">Lancefieldella rimae</name>
    <dbReference type="NCBI Taxonomy" id="1383"/>
    <lineage>
        <taxon>Bacteria</taxon>
        <taxon>Bacillati</taxon>
        <taxon>Actinomycetota</taxon>
        <taxon>Coriobacteriia</taxon>
        <taxon>Coriobacteriales</taxon>
        <taxon>Atopobiaceae</taxon>
        <taxon>Lancefieldella</taxon>
    </lineage>
</organism>
<dbReference type="InterPro" id="IPR038726">
    <property type="entry name" value="PDDEXK_AddAB-type"/>
</dbReference>
<dbReference type="Pfam" id="PF12705">
    <property type="entry name" value="PDDEXK_1"/>
    <property type="match status" value="1"/>
</dbReference>
<dbReference type="Proteomes" id="UP000698335">
    <property type="component" value="Unassembled WGS sequence"/>
</dbReference>
<dbReference type="SUPFAM" id="SSF52540">
    <property type="entry name" value="P-loop containing nucleoside triphosphate hydrolases"/>
    <property type="match status" value="1"/>
</dbReference>
<evidence type="ECO:0000256" key="1">
    <source>
        <dbReference type="ARBA" id="ARBA00022722"/>
    </source>
</evidence>
<keyword evidence="1" id="KW-0540">Nuclease</keyword>
<dbReference type="GO" id="GO:0004527">
    <property type="term" value="F:exonuclease activity"/>
    <property type="evidence" value="ECO:0007669"/>
    <property type="project" value="UniProtKB-KW"/>
</dbReference>
<keyword evidence="2" id="KW-0227">DNA damage</keyword>
<evidence type="ECO:0000256" key="3">
    <source>
        <dbReference type="ARBA" id="ARBA00022806"/>
    </source>
</evidence>
<dbReference type="AlphaFoldDB" id="A0A930YSS7"/>
<protein>
    <submittedName>
        <fullName evidence="7">PD-(D/E)XK nuclease family protein</fullName>
    </submittedName>
</protein>
<proteinExistence type="predicted"/>
<feature type="domain" description="PD-(D/E)XK endonuclease-like" evidence="6">
    <location>
        <begin position="691"/>
        <end position="1031"/>
    </location>
</feature>
<name>A0A930YSS7_9ACTN</name>
<reference evidence="7" key="1">
    <citation type="submission" date="2020-04" db="EMBL/GenBank/DDBJ databases">
        <title>Deep metagenomics examines the oral microbiome during advanced dental caries in children, revealing novel taxa and co-occurrences with host molecules.</title>
        <authorList>
            <person name="Baker J.L."/>
            <person name="Morton J.T."/>
            <person name="Dinis M."/>
            <person name="Alvarez R."/>
            <person name="Tran N.C."/>
            <person name="Knight R."/>
            <person name="Edlund A."/>
        </authorList>
    </citation>
    <scope>NUCLEOTIDE SEQUENCE</scope>
    <source>
        <strain evidence="7">JCVI_38_bin.5</strain>
    </source>
</reference>
<accession>A0A930YSS7</accession>
<dbReference type="InterPro" id="IPR011604">
    <property type="entry name" value="PDDEXK-like_dom_sf"/>
</dbReference>
<keyword evidence="3" id="KW-0547">Nucleotide-binding</keyword>
<keyword evidence="3" id="KW-0347">Helicase</keyword>
<dbReference type="Gene3D" id="3.90.320.10">
    <property type="match status" value="1"/>
</dbReference>